<comment type="caution">
    <text evidence="2">The sequence shown here is derived from an EMBL/GenBank/DDBJ whole genome shotgun (WGS) entry which is preliminary data.</text>
</comment>
<keyword evidence="1" id="KW-1133">Transmembrane helix</keyword>
<evidence type="ECO:0000313" key="2">
    <source>
        <dbReference type="EMBL" id="RZS63544.1"/>
    </source>
</evidence>
<feature type="transmembrane region" description="Helical" evidence="1">
    <location>
        <begin position="143"/>
        <end position="164"/>
    </location>
</feature>
<reference evidence="2 3" key="1">
    <citation type="submission" date="2019-02" db="EMBL/GenBank/DDBJ databases">
        <title>Genomic Encyclopedia of Type Strains, Phase IV (KMG-IV): sequencing the most valuable type-strain genomes for metagenomic binning, comparative biology and taxonomic classification.</title>
        <authorList>
            <person name="Goeker M."/>
        </authorList>
    </citation>
    <scope>NUCLEOTIDE SEQUENCE [LARGE SCALE GENOMIC DNA]</scope>
    <source>
        <strain evidence="2 3">DSM 43045</strain>
    </source>
</reference>
<feature type="transmembrane region" description="Helical" evidence="1">
    <location>
        <begin position="52"/>
        <end position="70"/>
    </location>
</feature>
<keyword evidence="1" id="KW-0472">Membrane</keyword>
<feature type="transmembrane region" description="Helical" evidence="1">
    <location>
        <begin position="76"/>
        <end position="96"/>
    </location>
</feature>
<dbReference type="OrthoDB" id="5105617at2"/>
<dbReference type="Proteomes" id="UP000293289">
    <property type="component" value="Unassembled WGS sequence"/>
</dbReference>
<feature type="transmembrane region" description="Helical" evidence="1">
    <location>
        <begin position="117"/>
        <end position="137"/>
    </location>
</feature>
<keyword evidence="1" id="KW-0812">Transmembrane</keyword>
<evidence type="ECO:0000256" key="1">
    <source>
        <dbReference type="SAM" id="Phobius"/>
    </source>
</evidence>
<sequence length="185" mass="19688">MRVGEGDFLLGLAGVSATMLGTFIVGVFFYIESGLHRRMSGSVAADRYLRSGMRWVFAAYSLPLLVALVLAALDPIWGTLTFIVLGLVLVLTSIDTGRRILMQGGSGLSRAPLINEWLTNAAVLVAVVLPWLIGGWVPEPSAFIPSLLIVLAAGFASTVALIMAEFDATMAVTESPDRKPVDPGR</sequence>
<protein>
    <submittedName>
        <fullName evidence="2">Uncharacterized protein</fullName>
    </submittedName>
</protein>
<name>A0A4Q7M742_9MICO</name>
<gene>
    <name evidence="2" type="ORF">EV187_3450</name>
</gene>
<keyword evidence="3" id="KW-1185">Reference proteome</keyword>
<dbReference type="AlphaFoldDB" id="A0A4Q7M742"/>
<proteinExistence type="predicted"/>
<feature type="transmembrane region" description="Helical" evidence="1">
    <location>
        <begin position="12"/>
        <end position="31"/>
    </location>
</feature>
<dbReference type="EMBL" id="SGWY01000004">
    <property type="protein sequence ID" value="RZS63544.1"/>
    <property type="molecule type" value="Genomic_DNA"/>
</dbReference>
<organism evidence="2 3">
    <name type="scientific">Agromyces ramosus</name>
    <dbReference type="NCBI Taxonomy" id="33879"/>
    <lineage>
        <taxon>Bacteria</taxon>
        <taxon>Bacillati</taxon>
        <taxon>Actinomycetota</taxon>
        <taxon>Actinomycetes</taxon>
        <taxon>Micrococcales</taxon>
        <taxon>Microbacteriaceae</taxon>
        <taxon>Agromyces</taxon>
    </lineage>
</organism>
<dbReference type="RefSeq" id="WP_130354290.1">
    <property type="nucleotide sequence ID" value="NZ_SGWY01000004.1"/>
</dbReference>
<accession>A0A4Q7M742</accession>
<evidence type="ECO:0000313" key="3">
    <source>
        <dbReference type="Proteomes" id="UP000293289"/>
    </source>
</evidence>